<keyword evidence="2" id="KW-1185">Reference proteome</keyword>
<proteinExistence type="predicted"/>
<reference evidence="1 2" key="1">
    <citation type="submission" date="2022-12" db="EMBL/GenBank/DDBJ databases">
        <title>Chromosome-level genome of Tegillarca granosa.</title>
        <authorList>
            <person name="Kim J."/>
        </authorList>
    </citation>
    <scope>NUCLEOTIDE SEQUENCE [LARGE SCALE GENOMIC DNA]</scope>
    <source>
        <strain evidence="1">Teg-2019</strain>
        <tissue evidence="1">Adductor muscle</tissue>
    </source>
</reference>
<name>A0ABQ9FR15_TEGGR</name>
<dbReference type="EMBL" id="JARBDR010000146">
    <property type="protein sequence ID" value="KAJ8319732.1"/>
    <property type="molecule type" value="Genomic_DNA"/>
</dbReference>
<evidence type="ECO:0000313" key="1">
    <source>
        <dbReference type="EMBL" id="KAJ8319732.1"/>
    </source>
</evidence>
<evidence type="ECO:0000313" key="2">
    <source>
        <dbReference type="Proteomes" id="UP001217089"/>
    </source>
</evidence>
<comment type="caution">
    <text evidence="1">The sequence shown here is derived from an EMBL/GenBank/DDBJ whole genome shotgun (WGS) entry which is preliminary data.</text>
</comment>
<sequence>MEKEEIYFNTLRNLKLLGPKVNTVVFSDSIATSDLVTSDILFDKGFIKTLSEIVESHHFDKGPILIIGRRSEFNITSLKKSVINTIEEVEQLGMRSTLSHGMAGDVFITNNLFLWDHMPNLAIGRATVDNWLVWFARATGAKVIDITFSTLSLHHKTDIKKLTD</sequence>
<dbReference type="Proteomes" id="UP001217089">
    <property type="component" value="Unassembled WGS sequence"/>
</dbReference>
<organism evidence="1 2">
    <name type="scientific">Tegillarca granosa</name>
    <name type="common">Malaysian cockle</name>
    <name type="synonym">Anadara granosa</name>
    <dbReference type="NCBI Taxonomy" id="220873"/>
    <lineage>
        <taxon>Eukaryota</taxon>
        <taxon>Metazoa</taxon>
        <taxon>Spiralia</taxon>
        <taxon>Lophotrochozoa</taxon>
        <taxon>Mollusca</taxon>
        <taxon>Bivalvia</taxon>
        <taxon>Autobranchia</taxon>
        <taxon>Pteriomorphia</taxon>
        <taxon>Arcoida</taxon>
        <taxon>Arcoidea</taxon>
        <taxon>Arcidae</taxon>
        <taxon>Tegillarca</taxon>
    </lineage>
</organism>
<accession>A0ABQ9FR15</accession>
<gene>
    <name evidence="1" type="ORF">KUTeg_002717</name>
</gene>
<protein>
    <submittedName>
        <fullName evidence="1">Uncharacterized protein</fullName>
    </submittedName>
</protein>